<gene>
    <name evidence="2" type="ORF">Gotri_024117</name>
</gene>
<dbReference type="Proteomes" id="UP000593568">
    <property type="component" value="Unassembled WGS sequence"/>
</dbReference>
<evidence type="ECO:0000256" key="1">
    <source>
        <dbReference type="SAM" id="SignalP"/>
    </source>
</evidence>
<evidence type="ECO:0000313" key="3">
    <source>
        <dbReference type="Proteomes" id="UP000593568"/>
    </source>
</evidence>
<feature type="signal peptide" evidence="1">
    <location>
        <begin position="1"/>
        <end position="23"/>
    </location>
</feature>
<dbReference type="AlphaFoldDB" id="A0A7J9DL82"/>
<feature type="chain" id="PRO_5029780818" description="Secreted protein" evidence="1">
    <location>
        <begin position="24"/>
        <end position="67"/>
    </location>
</feature>
<dbReference type="EMBL" id="JABEZW010000003">
    <property type="protein sequence ID" value="MBA0761469.1"/>
    <property type="molecule type" value="Genomic_DNA"/>
</dbReference>
<organism evidence="2 3">
    <name type="scientific">Gossypium trilobum</name>
    <dbReference type="NCBI Taxonomy" id="34281"/>
    <lineage>
        <taxon>Eukaryota</taxon>
        <taxon>Viridiplantae</taxon>
        <taxon>Streptophyta</taxon>
        <taxon>Embryophyta</taxon>
        <taxon>Tracheophyta</taxon>
        <taxon>Spermatophyta</taxon>
        <taxon>Magnoliopsida</taxon>
        <taxon>eudicotyledons</taxon>
        <taxon>Gunneridae</taxon>
        <taxon>Pentapetalae</taxon>
        <taxon>rosids</taxon>
        <taxon>malvids</taxon>
        <taxon>Malvales</taxon>
        <taxon>Malvaceae</taxon>
        <taxon>Malvoideae</taxon>
        <taxon>Gossypium</taxon>
    </lineage>
</organism>
<keyword evidence="3" id="KW-1185">Reference proteome</keyword>
<comment type="caution">
    <text evidence="2">The sequence shown here is derived from an EMBL/GenBank/DDBJ whole genome shotgun (WGS) entry which is preliminary data.</text>
</comment>
<evidence type="ECO:0008006" key="4">
    <source>
        <dbReference type="Google" id="ProtNLM"/>
    </source>
</evidence>
<keyword evidence="1" id="KW-0732">Signal</keyword>
<accession>A0A7J9DL82</accession>
<proteinExistence type="predicted"/>
<reference evidence="2 3" key="1">
    <citation type="journal article" date="2019" name="Genome Biol. Evol.">
        <title>Insights into the evolution of the New World diploid cottons (Gossypium, subgenus Houzingenia) based on genome sequencing.</title>
        <authorList>
            <person name="Grover C.E."/>
            <person name="Arick M.A. 2nd"/>
            <person name="Thrash A."/>
            <person name="Conover J.L."/>
            <person name="Sanders W.S."/>
            <person name="Peterson D.G."/>
            <person name="Frelichowski J.E."/>
            <person name="Scheffler J.A."/>
            <person name="Scheffler B.E."/>
            <person name="Wendel J.F."/>
        </authorList>
    </citation>
    <scope>NUCLEOTIDE SEQUENCE [LARGE SCALE GENOMIC DNA]</scope>
    <source>
        <strain evidence="2">8</strain>
        <tissue evidence="2">Leaf</tissue>
    </source>
</reference>
<evidence type="ECO:0000313" key="2">
    <source>
        <dbReference type="EMBL" id="MBA0761469.1"/>
    </source>
</evidence>
<name>A0A7J9DL82_9ROSI</name>
<sequence length="67" mass="7680">MMKSNSCFTIIMVICLICSISRWKSICFELWPNFGILLIAASHWESRLGAYRKGVYSFATLPEDSSR</sequence>
<protein>
    <recommendedName>
        <fullName evidence="4">Secreted protein</fullName>
    </recommendedName>
</protein>